<evidence type="ECO:0000313" key="2">
    <source>
        <dbReference type="EMBL" id="RLY04198.1"/>
    </source>
</evidence>
<dbReference type="GO" id="GO:0016747">
    <property type="term" value="F:acyltransferase activity, transferring groups other than amino-acyl groups"/>
    <property type="evidence" value="ECO:0007669"/>
    <property type="project" value="InterPro"/>
</dbReference>
<evidence type="ECO:0000259" key="1">
    <source>
        <dbReference type="PROSITE" id="PS51186"/>
    </source>
</evidence>
<organism evidence="2 3">
    <name type="scientific">Streptococcus hillyeri</name>
    <dbReference type="NCBI Taxonomy" id="2282420"/>
    <lineage>
        <taxon>Bacteria</taxon>
        <taxon>Bacillati</taxon>
        <taxon>Bacillota</taxon>
        <taxon>Bacilli</taxon>
        <taxon>Lactobacillales</taxon>
        <taxon>Streptococcaceae</taxon>
        <taxon>Streptococcus</taxon>
    </lineage>
</organism>
<protein>
    <submittedName>
        <fullName evidence="2">N-acetyltransferase</fullName>
    </submittedName>
</protein>
<dbReference type="Proteomes" id="UP000279194">
    <property type="component" value="Unassembled WGS sequence"/>
</dbReference>
<dbReference type="RefSeq" id="WP_121834955.1">
    <property type="nucleotide sequence ID" value="NZ_RCVM01000004.1"/>
</dbReference>
<dbReference type="OrthoDB" id="118633at2"/>
<keyword evidence="2" id="KW-0808">Transferase</keyword>
<dbReference type="InterPro" id="IPR016181">
    <property type="entry name" value="Acyl_CoA_acyltransferase"/>
</dbReference>
<reference evidence="2 3" key="1">
    <citation type="submission" date="2018-10" db="EMBL/GenBank/DDBJ databases">
        <title>Streptococcus hillyeri sp. nov., isolated from equine tracheal sample.</title>
        <authorList>
            <person name="Macfadyen A.C."/>
            <person name="Waller A."/>
            <person name="Paterson G.K."/>
        </authorList>
    </citation>
    <scope>NUCLEOTIDE SEQUENCE [LARGE SCALE GENOMIC DNA]</scope>
    <source>
        <strain evidence="2 3">28462</strain>
    </source>
</reference>
<name>A0A3L9DVD3_9STRE</name>
<gene>
    <name evidence="2" type="ORF">EAF07_03770</name>
</gene>
<keyword evidence="3" id="KW-1185">Reference proteome</keyword>
<dbReference type="EMBL" id="RCVM01000004">
    <property type="protein sequence ID" value="RLY04198.1"/>
    <property type="molecule type" value="Genomic_DNA"/>
</dbReference>
<evidence type="ECO:0000313" key="3">
    <source>
        <dbReference type="Proteomes" id="UP000279194"/>
    </source>
</evidence>
<dbReference type="Pfam" id="PF00583">
    <property type="entry name" value="Acetyltransf_1"/>
    <property type="match status" value="1"/>
</dbReference>
<dbReference type="Gene3D" id="3.40.630.30">
    <property type="match status" value="1"/>
</dbReference>
<dbReference type="InterPro" id="IPR000182">
    <property type="entry name" value="GNAT_dom"/>
</dbReference>
<feature type="domain" description="N-acetyltransferase" evidence="1">
    <location>
        <begin position="4"/>
        <end position="151"/>
    </location>
</feature>
<dbReference type="AlphaFoldDB" id="A0A3L9DVD3"/>
<sequence>MICYEKLVLSDENLPELTQLTSLSEQWAEEKTIPSYTPNKAEEFLNRELYVAREDDTIIAYALGDIKILTEKTSYNAVGESAFELDELYVKPAYRSQGIGQKLYRFMENDLLHKVSVIGVIAASYHYLELLRFYSDDLGMSFNHALLTKRL</sequence>
<accession>A0A3L9DVD3</accession>
<dbReference type="PROSITE" id="PS51186">
    <property type="entry name" value="GNAT"/>
    <property type="match status" value="1"/>
</dbReference>
<dbReference type="SUPFAM" id="SSF55729">
    <property type="entry name" value="Acyl-CoA N-acyltransferases (Nat)"/>
    <property type="match status" value="1"/>
</dbReference>
<dbReference type="CDD" id="cd04301">
    <property type="entry name" value="NAT_SF"/>
    <property type="match status" value="1"/>
</dbReference>
<comment type="caution">
    <text evidence="2">The sequence shown here is derived from an EMBL/GenBank/DDBJ whole genome shotgun (WGS) entry which is preliminary data.</text>
</comment>
<proteinExistence type="predicted"/>